<evidence type="ECO:0000256" key="1">
    <source>
        <dbReference type="SAM" id="Phobius"/>
    </source>
</evidence>
<name>A0A0J1GPU9_9GAMM</name>
<comment type="caution">
    <text evidence="2">The sequence shown here is derived from an EMBL/GenBank/DDBJ whole genome shotgun (WGS) entry which is preliminary data.</text>
</comment>
<feature type="transmembrane region" description="Helical" evidence="1">
    <location>
        <begin position="36"/>
        <end position="54"/>
    </location>
</feature>
<dbReference type="PATRIC" id="fig|754436.4.peg.1051"/>
<dbReference type="AlphaFoldDB" id="A0A0J1GPU9"/>
<feature type="transmembrane region" description="Helical" evidence="1">
    <location>
        <begin position="6"/>
        <end position="24"/>
    </location>
</feature>
<keyword evidence="1" id="KW-0812">Transmembrane</keyword>
<organism evidence="2 3">
    <name type="scientific">Photobacterium aphoticum</name>
    <dbReference type="NCBI Taxonomy" id="754436"/>
    <lineage>
        <taxon>Bacteria</taxon>
        <taxon>Pseudomonadati</taxon>
        <taxon>Pseudomonadota</taxon>
        <taxon>Gammaproteobacteria</taxon>
        <taxon>Vibrionales</taxon>
        <taxon>Vibrionaceae</taxon>
        <taxon>Photobacterium</taxon>
    </lineage>
</organism>
<proteinExistence type="predicted"/>
<dbReference type="OrthoDB" id="5825404at2"/>
<accession>A0A0J1GPU9</accession>
<gene>
    <name evidence="2" type="ORF">ABT58_04935</name>
</gene>
<dbReference type="Proteomes" id="UP000036426">
    <property type="component" value="Unassembled WGS sequence"/>
</dbReference>
<keyword evidence="1" id="KW-0472">Membrane</keyword>
<dbReference type="EMBL" id="LDOV01000010">
    <property type="protein sequence ID" value="KLV01778.1"/>
    <property type="molecule type" value="Genomic_DNA"/>
</dbReference>
<sequence>MQQDLFIIFAIVWVGMAIGSYMLFQRGKDVERKRKLWPMYTIGSNVVVGAVIVYMQPPLYLMLALLALMVPVTVMTIRSTKFCDACGSPSRSPFFMKPPANCSHCQKPLK</sequence>
<keyword evidence="1" id="KW-1133">Transmembrane helix</keyword>
<evidence type="ECO:0000313" key="2">
    <source>
        <dbReference type="EMBL" id="KLV01778.1"/>
    </source>
</evidence>
<evidence type="ECO:0000313" key="3">
    <source>
        <dbReference type="Proteomes" id="UP000036426"/>
    </source>
</evidence>
<dbReference type="RefSeq" id="WP_047873230.1">
    <property type="nucleotide sequence ID" value="NZ_BMYC01000001.1"/>
</dbReference>
<feature type="transmembrane region" description="Helical" evidence="1">
    <location>
        <begin position="60"/>
        <end position="77"/>
    </location>
</feature>
<reference evidence="2 3" key="1">
    <citation type="submission" date="2015-05" db="EMBL/GenBank/DDBJ databases">
        <title>Photobacterium galathea sp. nov.</title>
        <authorList>
            <person name="Machado H."/>
            <person name="Gram L."/>
        </authorList>
    </citation>
    <scope>NUCLEOTIDE SEQUENCE [LARGE SCALE GENOMIC DNA]</scope>
    <source>
        <strain evidence="2 3">DSM 25995</strain>
    </source>
</reference>
<keyword evidence="3" id="KW-1185">Reference proteome</keyword>
<protein>
    <submittedName>
        <fullName evidence="2">Membrane protein</fullName>
    </submittedName>
</protein>